<protein>
    <submittedName>
        <fullName evidence="5">Predicted transcriptional regulator</fullName>
    </submittedName>
</protein>
<keyword evidence="3" id="KW-0238">DNA-binding</keyword>
<name>A0A1T4XWH5_9FIRM</name>
<dbReference type="Gene3D" id="1.10.10.10">
    <property type="entry name" value="Winged helix-like DNA-binding domain superfamily/Winged helix DNA-binding domain"/>
    <property type="match status" value="1"/>
</dbReference>
<gene>
    <name evidence="5" type="ORF">SAMN02745178_02444</name>
</gene>
<dbReference type="STRING" id="745368.SAMN02745178_02444"/>
<evidence type="ECO:0000256" key="4">
    <source>
        <dbReference type="ARBA" id="ARBA00023163"/>
    </source>
</evidence>
<dbReference type="GeneID" id="93338886"/>
<dbReference type="EMBL" id="FUYF01000020">
    <property type="protein sequence ID" value="SKA93887.1"/>
    <property type="molecule type" value="Genomic_DNA"/>
</dbReference>
<keyword evidence="2" id="KW-0805">Transcription regulation</keyword>
<dbReference type="Pfam" id="PF03965">
    <property type="entry name" value="Penicillinase_R"/>
    <property type="match status" value="1"/>
</dbReference>
<evidence type="ECO:0000256" key="1">
    <source>
        <dbReference type="ARBA" id="ARBA00011046"/>
    </source>
</evidence>
<reference evidence="5 6" key="1">
    <citation type="submission" date="2017-02" db="EMBL/GenBank/DDBJ databases">
        <authorList>
            <person name="Peterson S.W."/>
        </authorList>
    </citation>
    <scope>NUCLEOTIDE SEQUENCE [LARGE SCALE GENOMIC DNA]</scope>
    <source>
        <strain evidence="5 6">ATCC 27749</strain>
    </source>
</reference>
<dbReference type="InterPro" id="IPR005650">
    <property type="entry name" value="BlaI_family"/>
</dbReference>
<evidence type="ECO:0000256" key="2">
    <source>
        <dbReference type="ARBA" id="ARBA00023015"/>
    </source>
</evidence>
<dbReference type="RefSeq" id="WP_147610122.1">
    <property type="nucleotide sequence ID" value="NZ_CABIYV010000004.1"/>
</dbReference>
<accession>A0A1T4XWH5</accession>
<dbReference type="SUPFAM" id="SSF46785">
    <property type="entry name" value="Winged helix' DNA-binding domain"/>
    <property type="match status" value="1"/>
</dbReference>
<proteinExistence type="inferred from homology"/>
<keyword evidence="6" id="KW-1185">Reference proteome</keyword>
<dbReference type="InterPro" id="IPR036388">
    <property type="entry name" value="WH-like_DNA-bd_sf"/>
</dbReference>
<evidence type="ECO:0000313" key="6">
    <source>
        <dbReference type="Proteomes" id="UP000190286"/>
    </source>
</evidence>
<sequence>MKKQNSLYRMTTSEMQIMTYLWNSKEPAIASQIVSDLIPTQNCTWKPRSVFTILKSLSEKDLIHDVGYVRTGKTYSRKFAPKVSRAEYLAMQVMNELPDQELPEFLEFFQGKVG</sequence>
<dbReference type="OrthoDB" id="9795583at2"/>
<dbReference type="Proteomes" id="UP000190286">
    <property type="component" value="Unassembled WGS sequence"/>
</dbReference>
<dbReference type="GO" id="GO:0003677">
    <property type="term" value="F:DNA binding"/>
    <property type="evidence" value="ECO:0007669"/>
    <property type="project" value="UniProtKB-KW"/>
</dbReference>
<comment type="similarity">
    <text evidence="1">Belongs to the BlaI transcriptional regulatory family.</text>
</comment>
<evidence type="ECO:0000256" key="3">
    <source>
        <dbReference type="ARBA" id="ARBA00023125"/>
    </source>
</evidence>
<dbReference type="AlphaFoldDB" id="A0A1T4XWH5"/>
<dbReference type="InterPro" id="IPR036390">
    <property type="entry name" value="WH_DNA-bd_sf"/>
</dbReference>
<organism evidence="5 6">
    <name type="scientific">Gemmiger formicilis</name>
    <dbReference type="NCBI Taxonomy" id="745368"/>
    <lineage>
        <taxon>Bacteria</taxon>
        <taxon>Bacillati</taxon>
        <taxon>Bacillota</taxon>
        <taxon>Clostridia</taxon>
        <taxon>Eubacteriales</taxon>
        <taxon>Gemmiger</taxon>
    </lineage>
</organism>
<evidence type="ECO:0000313" key="5">
    <source>
        <dbReference type="EMBL" id="SKA93887.1"/>
    </source>
</evidence>
<keyword evidence="4" id="KW-0804">Transcription</keyword>
<dbReference type="GO" id="GO:0045892">
    <property type="term" value="P:negative regulation of DNA-templated transcription"/>
    <property type="evidence" value="ECO:0007669"/>
    <property type="project" value="InterPro"/>
</dbReference>